<dbReference type="InParanoid" id="A0A2P6NBH5"/>
<reference evidence="2 3" key="1">
    <citation type="journal article" date="2018" name="Genome Biol. Evol.">
        <title>Multiple Roots of Fruiting Body Formation in Amoebozoa.</title>
        <authorList>
            <person name="Hillmann F."/>
            <person name="Forbes G."/>
            <person name="Novohradska S."/>
            <person name="Ferling I."/>
            <person name="Riege K."/>
            <person name="Groth M."/>
            <person name="Westermann M."/>
            <person name="Marz M."/>
            <person name="Spaller T."/>
            <person name="Winckler T."/>
            <person name="Schaap P."/>
            <person name="Glockner G."/>
        </authorList>
    </citation>
    <scope>NUCLEOTIDE SEQUENCE [LARGE SCALE GENOMIC DNA]</scope>
    <source>
        <strain evidence="2 3">Jena</strain>
    </source>
</reference>
<comment type="caution">
    <text evidence="2">The sequence shown here is derived from an EMBL/GenBank/DDBJ whole genome shotgun (WGS) entry which is preliminary data.</text>
</comment>
<protein>
    <submittedName>
        <fullName evidence="2">Uncharacterized protein</fullName>
    </submittedName>
</protein>
<dbReference type="Proteomes" id="UP000241769">
    <property type="component" value="Unassembled WGS sequence"/>
</dbReference>
<dbReference type="AlphaFoldDB" id="A0A2P6NBH5"/>
<dbReference type="EMBL" id="MDYQ01000128">
    <property type="protein sequence ID" value="PRP81291.1"/>
    <property type="molecule type" value="Genomic_DNA"/>
</dbReference>
<evidence type="ECO:0000313" key="2">
    <source>
        <dbReference type="EMBL" id="PRP81291.1"/>
    </source>
</evidence>
<feature type="region of interest" description="Disordered" evidence="1">
    <location>
        <begin position="21"/>
        <end position="53"/>
    </location>
</feature>
<organism evidence="2 3">
    <name type="scientific">Planoprotostelium fungivorum</name>
    <dbReference type="NCBI Taxonomy" id="1890364"/>
    <lineage>
        <taxon>Eukaryota</taxon>
        <taxon>Amoebozoa</taxon>
        <taxon>Evosea</taxon>
        <taxon>Variosea</taxon>
        <taxon>Cavosteliida</taxon>
        <taxon>Cavosteliaceae</taxon>
        <taxon>Planoprotostelium</taxon>
    </lineage>
</organism>
<name>A0A2P6NBH5_9EUKA</name>
<keyword evidence="3" id="KW-1185">Reference proteome</keyword>
<sequence>MLVSLVSILHTICTDKFPLGPPETQGLRRGTNGISTSDHRHDQRRPNNASTHKSIYSPFNIYPLQSQLLPYMTKFYTPYGGHMNHRILKCSYGQELSVLLSFVQIDTRTNPRIYFDVLN</sequence>
<accession>A0A2P6NBH5</accession>
<proteinExistence type="predicted"/>
<gene>
    <name evidence="2" type="ORF">PROFUN_04526</name>
</gene>
<evidence type="ECO:0000256" key="1">
    <source>
        <dbReference type="SAM" id="MobiDB-lite"/>
    </source>
</evidence>
<evidence type="ECO:0000313" key="3">
    <source>
        <dbReference type="Proteomes" id="UP000241769"/>
    </source>
</evidence>